<dbReference type="Gene3D" id="3.60.10.10">
    <property type="entry name" value="Endonuclease/exonuclease/phosphatase"/>
    <property type="match status" value="1"/>
</dbReference>
<comment type="caution">
    <text evidence="1">The sequence shown here is derived from an EMBL/GenBank/DDBJ whole genome shotgun (WGS) entry which is preliminary data.</text>
</comment>
<gene>
    <name evidence="1" type="ORF">CAUJ_LOCUS11560</name>
</gene>
<dbReference type="InterPro" id="IPR036691">
    <property type="entry name" value="Endo/exonu/phosph_ase_sf"/>
</dbReference>
<reference evidence="1" key="1">
    <citation type="submission" date="2020-10" db="EMBL/GenBank/DDBJ databases">
        <authorList>
            <person name="Kikuchi T."/>
        </authorList>
    </citation>
    <scope>NUCLEOTIDE SEQUENCE</scope>
    <source>
        <strain evidence="1">NKZ352</strain>
    </source>
</reference>
<sequence>MPTDVEELTRTVRQGLVLSRGDPTLQQYFSAALDMLQLRKEDSKKLNVIFWDISSFEHNQKQLAKFIRFQRPDVILLNKIRCSEYEIQAFARNHRYEAAVNISPNAGVAILFDSRKIAAYKQHAGSIVCEEDPSKNDIEWVWINFLFNRHYYRLACIYCDADAKKGDINSAIQGMCLERHRCYVVGNFNRKNFKCNDMRNVIENQPTYAKLRTHGGVVVSADYASRSGILCSPADSCHVNVQPPKEPFFVNYAPSNEKFHFILPFFIQSEQD</sequence>
<accession>A0A8S1HMX2</accession>
<dbReference type="SUPFAM" id="SSF56219">
    <property type="entry name" value="DNase I-like"/>
    <property type="match status" value="1"/>
</dbReference>
<organism evidence="1 2">
    <name type="scientific">Caenorhabditis auriculariae</name>
    <dbReference type="NCBI Taxonomy" id="2777116"/>
    <lineage>
        <taxon>Eukaryota</taxon>
        <taxon>Metazoa</taxon>
        <taxon>Ecdysozoa</taxon>
        <taxon>Nematoda</taxon>
        <taxon>Chromadorea</taxon>
        <taxon>Rhabditida</taxon>
        <taxon>Rhabditina</taxon>
        <taxon>Rhabditomorpha</taxon>
        <taxon>Rhabditoidea</taxon>
        <taxon>Rhabditidae</taxon>
        <taxon>Peloderinae</taxon>
        <taxon>Caenorhabditis</taxon>
    </lineage>
</organism>
<dbReference type="OrthoDB" id="5894595at2759"/>
<evidence type="ECO:0000313" key="1">
    <source>
        <dbReference type="EMBL" id="CAD6195641.1"/>
    </source>
</evidence>
<protein>
    <submittedName>
        <fullName evidence="1">Uncharacterized protein</fullName>
    </submittedName>
</protein>
<evidence type="ECO:0000313" key="2">
    <source>
        <dbReference type="Proteomes" id="UP000835052"/>
    </source>
</evidence>
<dbReference type="Proteomes" id="UP000835052">
    <property type="component" value="Unassembled WGS sequence"/>
</dbReference>
<dbReference type="EMBL" id="CAJGYM010000058">
    <property type="protein sequence ID" value="CAD6195641.1"/>
    <property type="molecule type" value="Genomic_DNA"/>
</dbReference>
<proteinExistence type="predicted"/>
<name>A0A8S1HMX2_9PELO</name>
<keyword evidence="2" id="KW-1185">Reference proteome</keyword>
<dbReference type="AlphaFoldDB" id="A0A8S1HMX2"/>